<dbReference type="OrthoDB" id="25753at2"/>
<gene>
    <name evidence="3" type="ORF">CYL18_13800</name>
</gene>
<dbReference type="GO" id="GO:0016209">
    <property type="term" value="F:antioxidant activity"/>
    <property type="evidence" value="ECO:0007669"/>
    <property type="project" value="InterPro"/>
</dbReference>
<keyword evidence="1" id="KW-1015">Disulfide bond</keyword>
<evidence type="ECO:0000256" key="1">
    <source>
        <dbReference type="ARBA" id="ARBA00023157"/>
    </source>
</evidence>
<dbReference type="InterPro" id="IPR050553">
    <property type="entry name" value="Thioredoxin_ResA/DsbE_sf"/>
</dbReference>
<dbReference type="CDD" id="cd02966">
    <property type="entry name" value="TlpA_like_family"/>
    <property type="match status" value="1"/>
</dbReference>
<organism evidence="3 4">
    <name type="scientific">Pradoshia eiseniae</name>
    <dbReference type="NCBI Taxonomy" id="2064768"/>
    <lineage>
        <taxon>Bacteria</taxon>
        <taxon>Bacillati</taxon>
        <taxon>Bacillota</taxon>
        <taxon>Bacilli</taxon>
        <taxon>Bacillales</taxon>
        <taxon>Bacillaceae</taxon>
        <taxon>Pradoshia</taxon>
    </lineage>
</organism>
<dbReference type="InterPro" id="IPR000866">
    <property type="entry name" value="AhpC/TSA"/>
</dbReference>
<dbReference type="InterPro" id="IPR013766">
    <property type="entry name" value="Thioredoxin_domain"/>
</dbReference>
<dbReference type="AlphaFoldDB" id="A0A2S7MXH6"/>
<dbReference type="EMBL" id="PKOZ01000009">
    <property type="protein sequence ID" value="PQD94479.1"/>
    <property type="molecule type" value="Genomic_DNA"/>
</dbReference>
<proteinExistence type="predicted"/>
<feature type="domain" description="Thioredoxin" evidence="2">
    <location>
        <begin position="31"/>
        <end position="164"/>
    </location>
</feature>
<dbReference type="Proteomes" id="UP000239663">
    <property type="component" value="Unassembled WGS sequence"/>
</dbReference>
<dbReference type="PROSITE" id="PS00194">
    <property type="entry name" value="THIOREDOXIN_1"/>
    <property type="match status" value="1"/>
</dbReference>
<sequence length="164" mass="18612">MKKIFGILLLFGLIGAAFYQILNQDEKPAGAKVGGPAADFTLEDLEGNKVSLSDYEGKKVFLNFWATWCEPCKEEMPEMEKIHKNYKDVVILAINLDTHKDIQGFMDEHGLTFGTLLDVEEEVNDQYEVVSIPTSFFIDEEGIIRKKIVGVLDYEKMEENIEAL</sequence>
<accession>A0A2S7MXH6</accession>
<dbReference type="SUPFAM" id="SSF52833">
    <property type="entry name" value="Thioredoxin-like"/>
    <property type="match status" value="1"/>
</dbReference>
<evidence type="ECO:0000259" key="2">
    <source>
        <dbReference type="PROSITE" id="PS51352"/>
    </source>
</evidence>
<protein>
    <submittedName>
        <fullName evidence="3">Alkyl hydroperoxide reductase</fullName>
    </submittedName>
</protein>
<evidence type="ECO:0000313" key="3">
    <source>
        <dbReference type="EMBL" id="PQD94479.1"/>
    </source>
</evidence>
<name>A0A2S7MXH6_9BACI</name>
<comment type="caution">
    <text evidence="3">The sequence shown here is derived from an EMBL/GenBank/DDBJ whole genome shotgun (WGS) entry which is preliminary data.</text>
</comment>
<dbReference type="InterPro" id="IPR036249">
    <property type="entry name" value="Thioredoxin-like_sf"/>
</dbReference>
<dbReference type="GO" id="GO:0016491">
    <property type="term" value="F:oxidoreductase activity"/>
    <property type="evidence" value="ECO:0007669"/>
    <property type="project" value="InterPro"/>
</dbReference>
<dbReference type="InterPro" id="IPR017937">
    <property type="entry name" value="Thioredoxin_CS"/>
</dbReference>
<keyword evidence="4" id="KW-1185">Reference proteome</keyword>
<evidence type="ECO:0000313" key="4">
    <source>
        <dbReference type="Proteomes" id="UP000239663"/>
    </source>
</evidence>
<dbReference type="PANTHER" id="PTHR42852:SF1">
    <property type="entry name" value="THIOREDOXIN-LIKE PROTEIN YNEN"/>
    <property type="match status" value="1"/>
</dbReference>
<dbReference type="Gene3D" id="3.40.30.10">
    <property type="entry name" value="Glutaredoxin"/>
    <property type="match status" value="1"/>
</dbReference>
<reference evidence="3 4" key="1">
    <citation type="submission" date="2017-12" db="EMBL/GenBank/DDBJ databases">
        <title>Taxonomic description and draft genome of Pradoshia cofamensis Gen. nov., sp. nov., a thermotolerant bacillale isolated from anterior gut of earthworm Eisenia fetida.</title>
        <authorList>
            <person name="Saha T."/>
            <person name="Chakraborty R."/>
        </authorList>
    </citation>
    <scope>NUCLEOTIDE SEQUENCE [LARGE SCALE GENOMIC DNA]</scope>
    <source>
        <strain evidence="3 4">EAG3</strain>
    </source>
</reference>
<dbReference type="Pfam" id="PF00578">
    <property type="entry name" value="AhpC-TSA"/>
    <property type="match status" value="1"/>
</dbReference>
<dbReference type="PROSITE" id="PS51352">
    <property type="entry name" value="THIOREDOXIN_2"/>
    <property type="match status" value="1"/>
</dbReference>
<dbReference type="PANTHER" id="PTHR42852">
    <property type="entry name" value="THIOL:DISULFIDE INTERCHANGE PROTEIN DSBE"/>
    <property type="match status" value="1"/>
</dbReference>
<dbReference type="RefSeq" id="WP_104850117.1">
    <property type="nucleotide sequence ID" value="NZ_PKOZ01000009.1"/>
</dbReference>